<evidence type="ECO:0000313" key="2">
    <source>
        <dbReference type="Proteomes" id="UP000182661"/>
    </source>
</evidence>
<dbReference type="Gene3D" id="3.30.40.220">
    <property type="match status" value="1"/>
</dbReference>
<sequence>MPSPSVPFGGLNIVLARGKWYVMTRGKPSITFVRGFSGTRDELNEHLQSPDIANWIVKSGCGNRKGEATHVDPFRLAVAKRVIISCKKRAAERQIGFDLSADWMYSELLRQNDRCQLTGMPFDYRPRVRKDDWHKNPFAPSPDRIDRREGYVASNVRIVLTSVNIAINEWGLDHFKAVSRKLLAGELSPTD</sequence>
<protein>
    <submittedName>
        <fullName evidence="1">Uncharacterized protein</fullName>
    </submittedName>
</protein>
<proteinExistence type="predicted"/>
<keyword evidence="2" id="KW-1185">Reference proteome</keyword>
<comment type="caution">
    <text evidence="1">The sequence shown here is derived from an EMBL/GenBank/DDBJ whole genome shotgun (WGS) entry which is preliminary data.</text>
</comment>
<reference evidence="1 2" key="1">
    <citation type="submission" date="2016-02" db="EMBL/GenBank/DDBJ databases">
        <title>Genome sequencing of a beta-galactosidase producing bacteria Rhizobium sp. 59.</title>
        <authorList>
            <person name="Wang D."/>
            <person name="Kot W."/>
            <person name="Qin Y."/>
            <person name="Hansen L."/>
            <person name="Naqvi K."/>
            <person name="Rensing C."/>
        </authorList>
    </citation>
    <scope>NUCLEOTIDE SEQUENCE [LARGE SCALE GENOMIC DNA]</scope>
    <source>
        <strain evidence="1 2">59</strain>
    </source>
</reference>
<organism evidence="1 2">
    <name type="scientific">Pararhizobium antarcticum</name>
    <dbReference type="NCBI Taxonomy" id="1798805"/>
    <lineage>
        <taxon>Bacteria</taxon>
        <taxon>Pseudomonadati</taxon>
        <taxon>Pseudomonadota</taxon>
        <taxon>Alphaproteobacteria</taxon>
        <taxon>Hyphomicrobiales</taxon>
        <taxon>Rhizobiaceae</taxon>
        <taxon>Rhizobium/Agrobacterium group</taxon>
        <taxon>Pararhizobium</taxon>
    </lineage>
</organism>
<evidence type="ECO:0000313" key="1">
    <source>
        <dbReference type="EMBL" id="OJF97619.1"/>
    </source>
</evidence>
<gene>
    <name evidence="1" type="ORF">AX760_16800</name>
</gene>
<dbReference type="Proteomes" id="UP000182661">
    <property type="component" value="Unassembled WGS sequence"/>
</dbReference>
<dbReference type="EMBL" id="LSRP01000082">
    <property type="protein sequence ID" value="OJF97619.1"/>
    <property type="molecule type" value="Genomic_DNA"/>
</dbReference>
<accession>A0A657LTV7</accession>
<name>A0A657LTV7_9HYPH</name>
<dbReference type="AlphaFoldDB" id="A0A657LTV7"/>